<comment type="caution">
    <text evidence="1">The sequence shown here is derived from an EMBL/GenBank/DDBJ whole genome shotgun (WGS) entry which is preliminary data.</text>
</comment>
<evidence type="ECO:0000313" key="2">
    <source>
        <dbReference type="Proteomes" id="UP000075324"/>
    </source>
</evidence>
<gene>
    <name evidence="1" type="ORF">B4110_0345</name>
</gene>
<proteinExistence type="predicted"/>
<accession>A0A150N733</accession>
<organism evidence="1 2">
    <name type="scientific">Parageobacillus toebii</name>
    <dbReference type="NCBI Taxonomy" id="153151"/>
    <lineage>
        <taxon>Bacteria</taxon>
        <taxon>Bacillati</taxon>
        <taxon>Bacillota</taxon>
        <taxon>Bacilli</taxon>
        <taxon>Bacillales</taxon>
        <taxon>Anoxybacillaceae</taxon>
        <taxon>Parageobacillus</taxon>
    </lineage>
</organism>
<reference evidence="1 2" key="1">
    <citation type="submission" date="2016-01" db="EMBL/GenBank/DDBJ databases">
        <title>Draft Genome Sequences of Seven Thermophilic Sporeformers Isolated from Foods.</title>
        <authorList>
            <person name="Berendsen E.M."/>
            <person name="Wells-Bennik M.H."/>
            <person name="Krawcyk A.O."/>
            <person name="De Jong A."/>
            <person name="Holsappel S."/>
            <person name="Eijlander R.T."/>
            <person name="Kuipers O.P."/>
        </authorList>
    </citation>
    <scope>NUCLEOTIDE SEQUENCE [LARGE SCALE GENOMIC DNA]</scope>
    <source>
        <strain evidence="1 2">B4110</strain>
    </source>
</reference>
<evidence type="ECO:0000313" key="1">
    <source>
        <dbReference type="EMBL" id="KYD32456.1"/>
    </source>
</evidence>
<protein>
    <submittedName>
        <fullName evidence="1">Uncharacterized protein</fullName>
    </submittedName>
</protein>
<dbReference type="Proteomes" id="UP000075324">
    <property type="component" value="Unassembled WGS sequence"/>
</dbReference>
<dbReference type="EMBL" id="LQYW01000013">
    <property type="protein sequence ID" value="KYD32456.1"/>
    <property type="molecule type" value="Genomic_DNA"/>
</dbReference>
<name>A0A150N733_9BACL</name>
<sequence length="39" mass="4455">MEDMLYHDNNPIKLKIDAHLCKIKRLAPSSVIPLTMFTG</sequence>
<dbReference type="AlphaFoldDB" id="A0A150N733"/>